<evidence type="ECO:0000256" key="3">
    <source>
        <dbReference type="ARBA" id="ARBA00022490"/>
    </source>
</evidence>
<dbReference type="OrthoDB" id="10255210at2759"/>
<dbReference type="AlphaFoldDB" id="A0A835Z5Q7"/>
<gene>
    <name evidence="9" type="ORF">JKP88DRAFT_162124</name>
</gene>
<evidence type="ECO:0000256" key="6">
    <source>
        <dbReference type="ARBA" id="ARBA00023273"/>
    </source>
</evidence>
<evidence type="ECO:0000256" key="7">
    <source>
        <dbReference type="SAM" id="MobiDB-lite"/>
    </source>
</evidence>
<keyword evidence="3" id="KW-0963">Cytoplasm</keyword>
<dbReference type="PANTHER" id="PTHR12086">
    <property type="entry name" value="EF-HAND DOMAIN C-TERMINAL CONTAINING PROTEIN"/>
    <property type="match status" value="1"/>
</dbReference>
<feature type="domain" description="DM10" evidence="8">
    <location>
        <begin position="252"/>
        <end position="341"/>
    </location>
</feature>
<evidence type="ECO:0000313" key="9">
    <source>
        <dbReference type="EMBL" id="KAG5186943.1"/>
    </source>
</evidence>
<reference evidence="9" key="1">
    <citation type="submission" date="2021-02" db="EMBL/GenBank/DDBJ databases">
        <title>First Annotated Genome of the Yellow-green Alga Tribonema minus.</title>
        <authorList>
            <person name="Mahan K.M."/>
        </authorList>
    </citation>
    <scope>NUCLEOTIDE SEQUENCE</scope>
    <source>
        <strain evidence="9">UTEX B ZZ1240</strain>
    </source>
</reference>
<evidence type="ECO:0000313" key="10">
    <source>
        <dbReference type="Proteomes" id="UP000664859"/>
    </source>
</evidence>
<keyword evidence="5" id="KW-0206">Cytoskeleton</keyword>
<protein>
    <submittedName>
        <fullName evidence="9">Ef-hand domain-containing protein</fullName>
    </submittedName>
</protein>
<dbReference type="GO" id="GO:0007052">
    <property type="term" value="P:mitotic spindle organization"/>
    <property type="evidence" value="ECO:0007669"/>
    <property type="project" value="TreeGrafter"/>
</dbReference>
<feature type="domain" description="DM10" evidence="8">
    <location>
        <begin position="76"/>
        <end position="186"/>
    </location>
</feature>
<dbReference type="GO" id="GO:0060285">
    <property type="term" value="P:cilium-dependent cell motility"/>
    <property type="evidence" value="ECO:0007669"/>
    <property type="project" value="TreeGrafter"/>
</dbReference>
<evidence type="ECO:0000256" key="5">
    <source>
        <dbReference type="ARBA" id="ARBA00023212"/>
    </source>
</evidence>
<dbReference type="GO" id="GO:0043014">
    <property type="term" value="F:alpha-tubulin binding"/>
    <property type="evidence" value="ECO:0007669"/>
    <property type="project" value="TreeGrafter"/>
</dbReference>
<dbReference type="EMBL" id="JAFCMP010000101">
    <property type="protein sequence ID" value="KAG5186943.1"/>
    <property type="molecule type" value="Genomic_DNA"/>
</dbReference>
<sequence>MYASHGSLPDLPMVPGIYRAPNGYLKSCTGQGLGGSGMSCAGSVAPRSTVGPRPGTALGTHHGVNSKKVPSYITKEGQVLRFRAYFQEPVYEGGSVDAAGFRVRVFAVNYHLSDETMAIEEPRVQNSGLTQGKFMKRTKVERPRGVGGGVYQPADFCVGEEIWVYGRRFRIVDADARTREWYRENLGLEQGPAEDVPDDGYARERQRFEVPKQTEAGLPLGTGSGVAAGGAVTGGAAARAVRREKGEYFKKDRKVLRFFCRYEDQRLQGDKRDYVLYYYLLNDTVEVKEVAAEGRHNFPNLLRRQKLPRDSLHVPTSYGGTVSPRDGEREPMRAVTWQDLK</sequence>
<accession>A0A835Z5Q7</accession>
<dbReference type="FunFam" id="2.30.29.170:FF:000004">
    <property type="entry name" value="EF-hand domain containing 2"/>
    <property type="match status" value="1"/>
</dbReference>
<dbReference type="InterPro" id="IPR040193">
    <property type="entry name" value="EFHC1/EFHC2/EFHB"/>
</dbReference>
<dbReference type="Gene3D" id="2.30.29.170">
    <property type="match status" value="2"/>
</dbReference>
<proteinExistence type="predicted"/>
<dbReference type="GO" id="GO:0072686">
    <property type="term" value="C:mitotic spindle"/>
    <property type="evidence" value="ECO:0007669"/>
    <property type="project" value="TreeGrafter"/>
</dbReference>
<evidence type="ECO:0000259" key="8">
    <source>
        <dbReference type="PROSITE" id="PS51336"/>
    </source>
</evidence>
<dbReference type="SMART" id="SM00676">
    <property type="entry name" value="DM10"/>
    <property type="match status" value="2"/>
</dbReference>
<evidence type="ECO:0000256" key="2">
    <source>
        <dbReference type="ARBA" id="ARBA00004245"/>
    </source>
</evidence>
<dbReference type="InterPro" id="IPR006602">
    <property type="entry name" value="DM10_dom"/>
</dbReference>
<dbReference type="PROSITE" id="PS51336">
    <property type="entry name" value="DM10"/>
    <property type="match status" value="2"/>
</dbReference>
<dbReference type="PANTHER" id="PTHR12086:SF9">
    <property type="entry name" value="EF-HAND DOMAIN-CONTAINING PROTEIN 1"/>
    <property type="match status" value="1"/>
</dbReference>
<comment type="caution">
    <text evidence="9">The sequence shown here is derived from an EMBL/GenBank/DDBJ whole genome shotgun (WGS) entry which is preliminary data.</text>
</comment>
<dbReference type="Pfam" id="PF06565">
    <property type="entry name" value="DM10_dom"/>
    <property type="match status" value="2"/>
</dbReference>
<dbReference type="Proteomes" id="UP000664859">
    <property type="component" value="Unassembled WGS sequence"/>
</dbReference>
<comment type="subcellular location">
    <subcellularLocation>
        <location evidence="1">Cell projection</location>
        <location evidence="1">Cilium</location>
    </subcellularLocation>
    <subcellularLocation>
        <location evidence="2">Cytoplasm</location>
        <location evidence="2">Cytoskeleton</location>
    </subcellularLocation>
</comment>
<organism evidence="9 10">
    <name type="scientific">Tribonema minus</name>
    <dbReference type="NCBI Taxonomy" id="303371"/>
    <lineage>
        <taxon>Eukaryota</taxon>
        <taxon>Sar</taxon>
        <taxon>Stramenopiles</taxon>
        <taxon>Ochrophyta</taxon>
        <taxon>PX clade</taxon>
        <taxon>Xanthophyceae</taxon>
        <taxon>Tribonematales</taxon>
        <taxon>Tribonemataceae</taxon>
        <taxon>Tribonema</taxon>
    </lineage>
</organism>
<dbReference type="GO" id="GO:0000281">
    <property type="term" value="P:mitotic cytokinesis"/>
    <property type="evidence" value="ECO:0007669"/>
    <property type="project" value="TreeGrafter"/>
</dbReference>
<keyword evidence="6" id="KW-0966">Cell projection</keyword>
<dbReference type="GO" id="GO:0005930">
    <property type="term" value="C:axoneme"/>
    <property type="evidence" value="ECO:0007669"/>
    <property type="project" value="TreeGrafter"/>
</dbReference>
<evidence type="ECO:0000256" key="1">
    <source>
        <dbReference type="ARBA" id="ARBA00004138"/>
    </source>
</evidence>
<name>A0A835Z5Q7_9STRA</name>
<evidence type="ECO:0000256" key="4">
    <source>
        <dbReference type="ARBA" id="ARBA00022737"/>
    </source>
</evidence>
<feature type="region of interest" description="Disordered" evidence="7">
    <location>
        <begin position="312"/>
        <end position="331"/>
    </location>
</feature>
<keyword evidence="4" id="KW-0677">Repeat</keyword>
<keyword evidence="10" id="KW-1185">Reference proteome</keyword>